<organism evidence="1">
    <name type="scientific">Haemonchus placei</name>
    <name type="common">Barber's pole worm</name>
    <dbReference type="NCBI Taxonomy" id="6290"/>
    <lineage>
        <taxon>Eukaryota</taxon>
        <taxon>Metazoa</taxon>
        <taxon>Ecdysozoa</taxon>
        <taxon>Nematoda</taxon>
        <taxon>Chromadorea</taxon>
        <taxon>Rhabditida</taxon>
        <taxon>Rhabditina</taxon>
        <taxon>Rhabditomorpha</taxon>
        <taxon>Strongyloidea</taxon>
        <taxon>Trichostrongylidae</taxon>
        <taxon>Haemonchus</taxon>
    </lineage>
</organism>
<proteinExistence type="predicted"/>
<reference evidence="1" key="1">
    <citation type="submission" date="2017-02" db="UniProtKB">
        <authorList>
            <consortium name="WormBaseParasite"/>
        </authorList>
    </citation>
    <scope>IDENTIFICATION</scope>
</reference>
<sequence>CGHFQEHRLWVNPRQHPVSCVELDSDTRIRPGSTKMSEVRTKHKYSIRNSRISDDQRQLPNAVDYSFVSRVSDPVPLDRTHLYHTYPITTTTFHCHQRWQLHETLEGSDAV</sequence>
<protein>
    <submittedName>
        <fullName evidence="1">Protein Wnt</fullName>
    </submittedName>
</protein>
<evidence type="ECO:0000313" key="1">
    <source>
        <dbReference type="WBParaSite" id="HPLM_0002095801-mRNA-1"/>
    </source>
</evidence>
<dbReference type="WBParaSite" id="HPLM_0002095801-mRNA-1">
    <property type="protein sequence ID" value="HPLM_0002095801-mRNA-1"/>
    <property type="gene ID" value="HPLM_0002095801"/>
</dbReference>
<name>A0A0N4X9B6_HAEPC</name>
<accession>A0A0N4X9B6</accession>
<dbReference type="AlphaFoldDB" id="A0A0N4X9B6"/>